<gene>
    <name evidence="5" type="primary">LOC140599549</name>
</gene>
<dbReference type="RefSeq" id="XP_072618799.1">
    <property type="nucleotide sequence ID" value="XM_072762698.1"/>
</dbReference>
<feature type="region of interest" description="Disordered" evidence="2">
    <location>
        <begin position="391"/>
        <end position="434"/>
    </location>
</feature>
<feature type="domain" description="USP" evidence="3">
    <location>
        <begin position="80"/>
        <end position="378"/>
    </location>
</feature>
<dbReference type="InterPro" id="IPR001394">
    <property type="entry name" value="Peptidase_C19_UCH"/>
</dbReference>
<evidence type="ECO:0000313" key="5">
    <source>
        <dbReference type="RefSeq" id="XP_072618799.1"/>
    </source>
</evidence>
<dbReference type="Pfam" id="PF04774">
    <property type="entry name" value="HABP4_PAI-RBP1"/>
    <property type="match status" value="1"/>
</dbReference>
<dbReference type="InterPro" id="IPR038765">
    <property type="entry name" value="Papain-like_cys_pep_sf"/>
</dbReference>
<evidence type="ECO:0000256" key="1">
    <source>
        <dbReference type="RuleBase" id="RU366025"/>
    </source>
</evidence>
<dbReference type="PANTHER" id="PTHR24006:SF651">
    <property type="entry name" value="INACTIVE UBIQUITIN CARBOXYL-TERMINAL HYDROLASE 17-LIKE PROTEIN 4-RELATED"/>
    <property type="match status" value="1"/>
</dbReference>
<name>A0ABM5AVH9_VULVU</name>
<feature type="region of interest" description="Disordered" evidence="2">
    <location>
        <begin position="1"/>
        <end position="70"/>
    </location>
</feature>
<keyword evidence="4" id="KW-1185">Reference proteome</keyword>
<dbReference type="PROSITE" id="PS00973">
    <property type="entry name" value="USP_2"/>
    <property type="match status" value="1"/>
</dbReference>
<evidence type="ECO:0000256" key="2">
    <source>
        <dbReference type="SAM" id="MobiDB-lite"/>
    </source>
</evidence>
<protein>
    <recommendedName>
        <fullName evidence="1">Ubiquitin carboxyl-terminal hydrolase</fullName>
        <ecNumber evidence="1">3.4.19.12</ecNumber>
    </recommendedName>
</protein>
<dbReference type="InterPro" id="IPR018200">
    <property type="entry name" value="USP_CS"/>
</dbReference>
<dbReference type="Gene3D" id="3.90.70.10">
    <property type="entry name" value="Cysteine proteinases"/>
    <property type="match status" value="1"/>
</dbReference>
<feature type="compositionally biased region" description="Polar residues" evidence="2">
    <location>
        <begin position="12"/>
        <end position="24"/>
    </location>
</feature>
<dbReference type="CDD" id="cd02661">
    <property type="entry name" value="Peptidase_C19E"/>
    <property type="match status" value="1"/>
</dbReference>
<dbReference type="Proteomes" id="UP001652641">
    <property type="component" value="Chromosome 7"/>
</dbReference>
<dbReference type="GeneID" id="140599549"/>
<evidence type="ECO:0000259" key="3">
    <source>
        <dbReference type="PROSITE" id="PS50235"/>
    </source>
</evidence>
<comment type="function">
    <text evidence="1">Deubiquitinating enzyme that removes conjugated ubiquitin from specific proteins to regulate different cellular processes.</text>
</comment>
<comment type="catalytic activity">
    <reaction evidence="1">
        <text>Thiol-dependent hydrolysis of ester, thioester, amide, peptide and isopeptide bonds formed by the C-terminal Gly of ubiquitin (a 76-residue protein attached to proteins as an intracellular targeting signal).</text>
        <dbReference type="EC" id="3.4.19.12"/>
    </reaction>
</comment>
<keyword evidence="1" id="KW-0378">Hydrolase</keyword>
<keyword evidence="1" id="KW-0788">Thiol protease</keyword>
<dbReference type="EC" id="3.4.19.12" evidence="1"/>
<dbReference type="PROSITE" id="PS50235">
    <property type="entry name" value="USP_3"/>
    <property type="match status" value="1"/>
</dbReference>
<organism evidence="4 5">
    <name type="scientific">Vulpes vulpes</name>
    <name type="common">Red fox</name>
    <dbReference type="NCBI Taxonomy" id="9627"/>
    <lineage>
        <taxon>Eukaryota</taxon>
        <taxon>Metazoa</taxon>
        <taxon>Chordata</taxon>
        <taxon>Craniata</taxon>
        <taxon>Vertebrata</taxon>
        <taxon>Euteleostomi</taxon>
        <taxon>Mammalia</taxon>
        <taxon>Eutheria</taxon>
        <taxon>Laurasiatheria</taxon>
        <taxon>Carnivora</taxon>
        <taxon>Caniformia</taxon>
        <taxon>Canidae</taxon>
        <taxon>Vulpes</taxon>
    </lineage>
</organism>
<dbReference type="SUPFAM" id="SSF54001">
    <property type="entry name" value="Cysteine proteinases"/>
    <property type="match status" value="1"/>
</dbReference>
<dbReference type="InterPro" id="IPR028889">
    <property type="entry name" value="USP"/>
</dbReference>
<dbReference type="SMART" id="SM01233">
    <property type="entry name" value="HABP4_PAI-RBP1"/>
    <property type="match status" value="1"/>
</dbReference>
<dbReference type="Pfam" id="PF00443">
    <property type="entry name" value="UCH"/>
    <property type="match status" value="1"/>
</dbReference>
<dbReference type="PANTHER" id="PTHR24006">
    <property type="entry name" value="UBIQUITIN CARBOXYL-TERMINAL HYDROLASE"/>
    <property type="match status" value="1"/>
</dbReference>
<keyword evidence="1" id="KW-0833">Ubl conjugation pathway</keyword>
<accession>A0ABM5AVH9</accession>
<feature type="region of interest" description="Disordered" evidence="2">
    <location>
        <begin position="577"/>
        <end position="603"/>
    </location>
</feature>
<keyword evidence="1" id="KW-0645">Protease</keyword>
<dbReference type="PROSITE" id="PS00972">
    <property type="entry name" value="USP_1"/>
    <property type="match status" value="1"/>
</dbReference>
<reference evidence="5" key="1">
    <citation type="submission" date="2025-08" db="UniProtKB">
        <authorList>
            <consortium name="RefSeq"/>
        </authorList>
    </citation>
    <scope>IDENTIFICATION</scope>
    <source>
        <tissue evidence="5">Cell line</tissue>
    </source>
</reference>
<dbReference type="InterPro" id="IPR050164">
    <property type="entry name" value="Peptidase_C19"/>
</dbReference>
<proteinExistence type="inferred from homology"/>
<dbReference type="InterPro" id="IPR006861">
    <property type="entry name" value="HABP4_PAIRBP1-bd"/>
</dbReference>
<sequence length="620" mass="68276">MEAAHLPRSEEPQFSASPKPQSCWSRRGGAEVHGGPSVPERTSPASKTLSSPTDPLAPAAPGLPPTKTPLSWKSLSQVGAGLQNMGNTCYVNATLQCLIYTEPLASYMLSQQHGTTCRKQTSCMLCTLQAHLTRVLRTSHPGRVLRPLPLLLAAFHRGKQEDAHEYLMFILDAMQQACLPEDKPSDPERPQDSTLIQQLFGGYWKSQIQCLHCQGISSTLEPYLDISLDIGAAQSVSQALEQLVKPQLLEGENAYHCSKCLEKVLASKVLTLHTSPKVLILALKRFSDLTGHKMTKEVQYPERLDMQHYLSEQRAGPLVYVLYAVLVHAGRSCHSGHYFCFVKAGNGQWYKMDDAKVSACDVTCALSQPAYVLFYMQKTDLERDLGRESVEGGLASPEADPTVVGEASGEPATDPSVNLPELEERGEETSRQQMTLDQWRCLQERNRPKPELNVRRREIALPEDAVILHHSKYTPEMPKNHPQQTFDLLTTAAGMIPPQVAGDVAKAPRCRGLGREGASDRPDEVQPDGAAGARIRQLLPALQRRDVISICSFLDNDHGFATTDEVLGLLFTEQGVPNDPGTPQTHSDIGHGPGRSPFMLKPSGSPRRAISCMLEIWLDY</sequence>
<comment type="similarity">
    <text evidence="1">Belongs to the peptidase C19 family.</text>
</comment>
<evidence type="ECO:0000313" key="4">
    <source>
        <dbReference type="Proteomes" id="UP001652641"/>
    </source>
</evidence>
<feature type="compositionally biased region" description="Basic and acidic residues" evidence="2">
    <location>
        <begin position="1"/>
        <end position="11"/>
    </location>
</feature>